<proteinExistence type="predicted"/>
<organism evidence="2 3">
    <name type="scientific">Arthrobacter oryzae</name>
    <dbReference type="NCBI Taxonomy" id="409290"/>
    <lineage>
        <taxon>Bacteria</taxon>
        <taxon>Bacillati</taxon>
        <taxon>Actinomycetota</taxon>
        <taxon>Actinomycetes</taxon>
        <taxon>Micrococcales</taxon>
        <taxon>Micrococcaceae</taxon>
        <taxon>Arthrobacter</taxon>
    </lineage>
</organism>
<dbReference type="OrthoDB" id="3268384at2"/>
<accession>A0A3N0C5R9</accession>
<sequence length="154" mass="16544">MAAANELSAALWQERRVLNGLICALETTASGSPCRTAPAADDMVLTLRAAGLARDIAVIDLAREWDVSDDASLPELILGAPEDGPWPYILSAHLESMREQVRRIDDLGATLPAPAGKSHGNARHRDCQAPAGADGNRRMETLSVIPRPLRRFLG</sequence>
<evidence type="ECO:0000313" key="3">
    <source>
        <dbReference type="Proteomes" id="UP000273807"/>
    </source>
</evidence>
<evidence type="ECO:0000256" key="1">
    <source>
        <dbReference type="SAM" id="MobiDB-lite"/>
    </source>
</evidence>
<dbReference type="Proteomes" id="UP000273807">
    <property type="component" value="Unassembled WGS sequence"/>
</dbReference>
<evidence type="ECO:0000313" key="2">
    <source>
        <dbReference type="EMBL" id="RNL57594.1"/>
    </source>
</evidence>
<dbReference type="RefSeq" id="WP_123254528.1">
    <property type="nucleotide sequence ID" value="NZ_RBED01000072.1"/>
</dbReference>
<name>A0A3N0C5R9_9MICC</name>
<comment type="caution">
    <text evidence="2">The sequence shown here is derived from an EMBL/GenBank/DDBJ whole genome shotgun (WGS) entry which is preliminary data.</text>
</comment>
<dbReference type="AlphaFoldDB" id="A0A3N0C5R9"/>
<reference evidence="2 3" key="1">
    <citation type="submission" date="2018-10" db="EMBL/GenBank/DDBJ databases">
        <title>Genome sequencing of Arthrobacter oryzae TNB02.</title>
        <authorList>
            <person name="Cho Y.-J."/>
            <person name="Cho A."/>
            <person name="Kim O.-S."/>
        </authorList>
    </citation>
    <scope>NUCLEOTIDE SEQUENCE [LARGE SCALE GENOMIC DNA]</scope>
    <source>
        <strain evidence="2 3">TNB02</strain>
    </source>
</reference>
<keyword evidence="3" id="KW-1185">Reference proteome</keyword>
<dbReference type="EMBL" id="RBED01000072">
    <property type="protein sequence ID" value="RNL57594.1"/>
    <property type="molecule type" value="Genomic_DNA"/>
</dbReference>
<protein>
    <submittedName>
        <fullName evidence="2">Uncharacterized protein</fullName>
    </submittedName>
</protein>
<feature type="region of interest" description="Disordered" evidence="1">
    <location>
        <begin position="112"/>
        <end position="134"/>
    </location>
</feature>
<gene>
    <name evidence="2" type="ORF">D7003_05830</name>
</gene>